<gene>
    <name evidence="2" type="ORF">OLEA9_A029960</name>
</gene>
<dbReference type="OrthoDB" id="609517at2759"/>
<keyword evidence="1" id="KW-0812">Transmembrane</keyword>
<feature type="transmembrane region" description="Helical" evidence="1">
    <location>
        <begin position="386"/>
        <end position="407"/>
    </location>
</feature>
<evidence type="ECO:0000313" key="3">
    <source>
        <dbReference type="Proteomes" id="UP000594638"/>
    </source>
</evidence>
<sequence length="413" mass="48968">MEDVRRMHRVPKLVRFNKHNKEDCYTPKMVSFGPYYHGAPELRMAEELKRQVRRDFVSSRCTELFYDKISQVIDQIRNCYVGVSTDAYDDRALAEMMLLDASFAIYIMEVNLEDIEKCEHSRQYLGIAATPVVTEDLILFENQIPLRVIKLLCDLMHGEHTFYKFLRFFAFKNIRLITRIPVEDEGLPLHLLDASYQLLVKEVDNAGEEPFDRYQWWQWRRGNLNESREYNRQSRSVTNLKAKGIHFKPSSYCLKDIKFKSYIFFGQLQLPVLFFHANSKLIFMQLIAHEMSLKNEYKYTVLCYINFMQSLIVKSEDVKELREKKILFSNLDSDERIVEVIKGIDTHGRETDFIFDEVKTKIEKHCSSKGKTWFAELIHTHFHSPWTFTALLAAIFLLCLTFLQTYYTMNPRK</sequence>
<dbReference type="Gramene" id="OE9A029960T1">
    <property type="protein sequence ID" value="OE9A029960C1"/>
    <property type="gene ID" value="OE9A029960"/>
</dbReference>
<dbReference type="Pfam" id="PF03140">
    <property type="entry name" value="DUF247"/>
    <property type="match status" value="1"/>
</dbReference>
<dbReference type="Proteomes" id="UP000594638">
    <property type="component" value="Unassembled WGS sequence"/>
</dbReference>
<keyword evidence="1" id="KW-0472">Membrane</keyword>
<dbReference type="PANTHER" id="PTHR31170:SF25">
    <property type="entry name" value="BNAA09G04570D PROTEIN"/>
    <property type="match status" value="1"/>
</dbReference>
<evidence type="ECO:0000313" key="2">
    <source>
        <dbReference type="EMBL" id="CAA2966330.1"/>
    </source>
</evidence>
<protein>
    <submittedName>
        <fullName evidence="2">Uncharacterized protein</fullName>
    </submittedName>
</protein>
<name>A0A8S0QHB1_OLEEU</name>
<evidence type="ECO:0000256" key="1">
    <source>
        <dbReference type="SAM" id="Phobius"/>
    </source>
</evidence>
<dbReference type="EMBL" id="CACTIH010001858">
    <property type="protein sequence ID" value="CAA2966330.1"/>
    <property type="molecule type" value="Genomic_DNA"/>
</dbReference>
<keyword evidence="1" id="KW-1133">Transmembrane helix</keyword>
<reference evidence="2 3" key="1">
    <citation type="submission" date="2019-12" db="EMBL/GenBank/DDBJ databases">
        <authorList>
            <person name="Alioto T."/>
            <person name="Alioto T."/>
            <person name="Gomez Garrido J."/>
        </authorList>
    </citation>
    <scope>NUCLEOTIDE SEQUENCE [LARGE SCALE GENOMIC DNA]</scope>
</reference>
<dbReference type="PANTHER" id="PTHR31170">
    <property type="entry name" value="BNAC04G53230D PROTEIN"/>
    <property type="match status" value="1"/>
</dbReference>
<keyword evidence="3" id="KW-1185">Reference proteome</keyword>
<organism evidence="2 3">
    <name type="scientific">Olea europaea subsp. europaea</name>
    <dbReference type="NCBI Taxonomy" id="158383"/>
    <lineage>
        <taxon>Eukaryota</taxon>
        <taxon>Viridiplantae</taxon>
        <taxon>Streptophyta</taxon>
        <taxon>Embryophyta</taxon>
        <taxon>Tracheophyta</taxon>
        <taxon>Spermatophyta</taxon>
        <taxon>Magnoliopsida</taxon>
        <taxon>eudicotyledons</taxon>
        <taxon>Gunneridae</taxon>
        <taxon>Pentapetalae</taxon>
        <taxon>asterids</taxon>
        <taxon>lamiids</taxon>
        <taxon>Lamiales</taxon>
        <taxon>Oleaceae</taxon>
        <taxon>Oleeae</taxon>
        <taxon>Olea</taxon>
    </lineage>
</organism>
<comment type="caution">
    <text evidence="2">The sequence shown here is derived from an EMBL/GenBank/DDBJ whole genome shotgun (WGS) entry which is preliminary data.</text>
</comment>
<dbReference type="AlphaFoldDB" id="A0A8S0QHB1"/>
<dbReference type="InterPro" id="IPR004158">
    <property type="entry name" value="DUF247_pln"/>
</dbReference>
<accession>A0A8S0QHB1</accession>
<proteinExistence type="predicted"/>